<protein>
    <recommendedName>
        <fullName evidence="5">Reverse transcriptase zinc-binding domain-containing protein</fullName>
    </recommendedName>
</protein>
<proteinExistence type="predicted"/>
<organism evidence="3 4">
    <name type="scientific">Cardamine amara subsp. amara</name>
    <dbReference type="NCBI Taxonomy" id="228776"/>
    <lineage>
        <taxon>Eukaryota</taxon>
        <taxon>Viridiplantae</taxon>
        <taxon>Streptophyta</taxon>
        <taxon>Embryophyta</taxon>
        <taxon>Tracheophyta</taxon>
        <taxon>Spermatophyta</taxon>
        <taxon>Magnoliopsida</taxon>
        <taxon>eudicotyledons</taxon>
        <taxon>Gunneridae</taxon>
        <taxon>Pentapetalae</taxon>
        <taxon>rosids</taxon>
        <taxon>malvids</taxon>
        <taxon>Brassicales</taxon>
        <taxon>Brassicaceae</taxon>
        <taxon>Cardamineae</taxon>
        <taxon>Cardamine</taxon>
    </lineage>
</organism>
<name>A0ABD1B5F0_CARAN</name>
<keyword evidence="4" id="KW-1185">Reference proteome</keyword>
<evidence type="ECO:0000259" key="2">
    <source>
        <dbReference type="Pfam" id="PF13966"/>
    </source>
</evidence>
<comment type="caution">
    <text evidence="3">The sequence shown here is derived from an EMBL/GenBank/DDBJ whole genome shotgun (WGS) entry which is preliminary data.</text>
</comment>
<gene>
    <name evidence="3" type="ORF">V5N11_035787</name>
</gene>
<feature type="domain" description="RNase H type-1" evidence="1">
    <location>
        <begin position="72"/>
        <end position="140"/>
    </location>
</feature>
<dbReference type="InterPro" id="IPR002156">
    <property type="entry name" value="RNaseH_domain"/>
</dbReference>
<evidence type="ECO:0000313" key="3">
    <source>
        <dbReference type="EMBL" id="KAL1210984.1"/>
    </source>
</evidence>
<reference evidence="3 4" key="1">
    <citation type="submission" date="2024-04" db="EMBL/GenBank/DDBJ databases">
        <title>Genome assembly C_amara_ONT_v2.</title>
        <authorList>
            <person name="Yant L."/>
            <person name="Moore C."/>
            <person name="Slenker M."/>
        </authorList>
    </citation>
    <scope>NUCLEOTIDE SEQUENCE [LARGE SCALE GENOMIC DNA]</scope>
    <source>
        <tissue evidence="3">Leaf</tissue>
    </source>
</reference>
<dbReference type="InterPro" id="IPR026960">
    <property type="entry name" value="RVT-Znf"/>
</dbReference>
<evidence type="ECO:0008006" key="5">
    <source>
        <dbReference type="Google" id="ProtNLM"/>
    </source>
</evidence>
<dbReference type="Proteomes" id="UP001558713">
    <property type="component" value="Unassembled WGS sequence"/>
</dbReference>
<dbReference type="Pfam" id="PF13966">
    <property type="entry name" value="zf-RVT"/>
    <property type="match status" value="1"/>
</dbReference>
<evidence type="ECO:0000313" key="4">
    <source>
        <dbReference type="Proteomes" id="UP001558713"/>
    </source>
</evidence>
<feature type="domain" description="Reverse transcriptase zinc-binding" evidence="2">
    <location>
        <begin position="1"/>
        <end position="63"/>
    </location>
</feature>
<dbReference type="AlphaFoldDB" id="A0ABD1B5F0"/>
<dbReference type="EMBL" id="JBANAX010000385">
    <property type="protein sequence ID" value="KAL1210984.1"/>
    <property type="molecule type" value="Genomic_DNA"/>
</dbReference>
<dbReference type="Pfam" id="PF13456">
    <property type="entry name" value="RVT_3"/>
    <property type="match status" value="1"/>
</dbReference>
<accession>A0ABD1B5F0</accession>
<evidence type="ECO:0000259" key="1">
    <source>
        <dbReference type="Pfam" id="PF13456"/>
    </source>
</evidence>
<sequence>MWKFNAPPKVKIFWWKVIHNRLHVATPLKQRGVRIDPTCLLCGEDQESVNHLLFKCRIAKEIWDLAPVITPSDASWISTDQPACIVWKLHQRSGKCIIQGQSSIPPVSTPLETESIALRMAVHEMAKLRYRTVQFVGDCQYQRRDPGHL</sequence>